<dbReference type="SUPFAM" id="SSF52200">
    <property type="entry name" value="Toll/Interleukin receptor TIR domain"/>
    <property type="match status" value="1"/>
</dbReference>
<gene>
    <name evidence="15" type="primary">TLR4</name>
</gene>
<evidence type="ECO:0000259" key="14">
    <source>
        <dbReference type="PROSITE" id="PS50104"/>
    </source>
</evidence>
<dbReference type="Gene3D" id="3.80.10.10">
    <property type="entry name" value="Ribonuclease Inhibitor"/>
    <property type="match status" value="3"/>
</dbReference>
<evidence type="ECO:0000256" key="2">
    <source>
        <dbReference type="ARBA" id="ARBA00009634"/>
    </source>
</evidence>
<keyword evidence="8" id="KW-0391">Immunity</keyword>
<dbReference type="PANTHER" id="PTHR24365:SF541">
    <property type="entry name" value="PROTEIN TOLL-RELATED"/>
    <property type="match status" value="1"/>
</dbReference>
<evidence type="ECO:0000256" key="11">
    <source>
        <dbReference type="ARBA" id="ARBA00023170"/>
    </source>
</evidence>
<dbReference type="PIRSF" id="PIRSF037595">
    <property type="entry name" value="Toll-like_receptor"/>
    <property type="match status" value="1"/>
</dbReference>
<evidence type="ECO:0000256" key="4">
    <source>
        <dbReference type="ARBA" id="ARBA00022614"/>
    </source>
</evidence>
<keyword evidence="10 13" id="KW-0472">Membrane</keyword>
<evidence type="ECO:0000256" key="9">
    <source>
        <dbReference type="ARBA" id="ARBA00022989"/>
    </source>
</evidence>
<dbReference type="AlphaFoldDB" id="A0A2H4HHV9"/>
<keyword evidence="11" id="KW-0675">Receptor</keyword>
<protein>
    <submittedName>
        <fullName evidence="15">Toll-like recptor 4</fullName>
    </submittedName>
</protein>
<reference evidence="15" key="1">
    <citation type="submission" date="2017-02" db="EMBL/GenBank/DDBJ databases">
        <title>Identification of toll-like receptors in Oncomelania hupensis and defense against Schistosoma japonicum.</title>
        <authorList>
            <person name="Zhao Q.P."/>
            <person name="Gao Q."/>
            <person name="Li Y.W."/>
            <person name="Zhang Y."/>
            <person name="Dong H.F."/>
        </authorList>
    </citation>
    <scope>NUCLEOTIDE SEQUENCE</scope>
    <source>
        <tissue evidence="15">Whole soft body</tissue>
    </source>
</reference>
<dbReference type="InterPro" id="IPR000157">
    <property type="entry name" value="TIR_dom"/>
</dbReference>
<sequence>MAAELEMTIKLLYIFLAFLWTYSAAFVVLNNTNYFGEVQQHSADSTAVKVKSDQHGKGESYGSLKLKAYRQRRDDRKGQEKVKLDHERSYSWKSYHHQPQFSDSESFGANRQTCEVVEGSTKKGEPYNCFNKICWCTKTTADCSNSNLTFIPTTLPSSVRFLNFSNNGLTSVPRRFFDSVANLTSLSLSSNNISFIHPDAFKPLKRLRALFLSHNGNLTHVTLRPVFTVPSLQCVDIRYGNLLSLPEDVFAPGALPELRELFLHDNYIDVVNLTLFQHLPSLATLAWGENDVSRFYPGLLKNLDKLDLFSNSLATFPESCTTSGQSYFPKLSILTLKKNKLVSIPTTLCLPSLYLLDLSGNFFPVLQTDMFGPALFPRLGVLHLEQLDTHIKTIQPFAFRNPSLKFISLMYNSIDFSWEDSYSVDSFAGCPNMEGLQLSHNFLSRVSDARFIALFGHMTNLTDLYLGGVSMEQITKDTFASFPHLRTLQMYQNRVPHVPDGAFDHNPELQQLQLNENHISSVTQATFSEASRNAFKWLDLSGNPLICDCDLRWFSDLLRSNNAALSHHWTTYNCSNLNDLPVTEFYLPDQPCLISHEANVAIIAVGSVLLSLFVASIFLWRYRWQLRLKLYEVFRGRGDLRRQRLETGHFDYDAFVSYASEDDHWVTTHLMPQLEGRLKLKLCVHERDFVPGRHIVENIAQCVEGSKKILLVFSIHFLRSSWCQFELAVCLQHVIDSDDSLLTVCMGDIASRPLTSAMTAVMTTMTYIQWDEEAEKSPRKRSAFFAKLELALEDALRISFHVTSRPDL</sequence>
<evidence type="ECO:0000256" key="6">
    <source>
        <dbReference type="ARBA" id="ARBA00022729"/>
    </source>
</evidence>
<keyword evidence="6" id="KW-0732">Signal</keyword>
<organism evidence="15">
    <name type="scientific">Oncomelania hupensis</name>
    <dbReference type="NCBI Taxonomy" id="56141"/>
    <lineage>
        <taxon>Eukaryota</taxon>
        <taxon>Metazoa</taxon>
        <taxon>Spiralia</taxon>
        <taxon>Lophotrochozoa</taxon>
        <taxon>Mollusca</taxon>
        <taxon>Gastropoda</taxon>
        <taxon>Caenogastropoda</taxon>
        <taxon>Littorinimorpha</taxon>
        <taxon>Truncatelloidea</taxon>
        <taxon>Pomatiopsidae</taxon>
        <taxon>Oncomelania</taxon>
    </lineage>
</organism>
<dbReference type="Pfam" id="PF01582">
    <property type="entry name" value="TIR"/>
    <property type="match status" value="1"/>
</dbReference>
<feature type="transmembrane region" description="Helical" evidence="13">
    <location>
        <begin position="12"/>
        <end position="29"/>
    </location>
</feature>
<dbReference type="FunFam" id="3.40.50.10140:FF:000001">
    <property type="entry name" value="Toll-like receptor 2"/>
    <property type="match status" value="1"/>
</dbReference>
<name>A0A2H4HHV9_9CAEN</name>
<keyword evidence="3" id="KW-0399">Innate immunity</keyword>
<dbReference type="Gene3D" id="3.40.50.10140">
    <property type="entry name" value="Toll/interleukin-1 receptor homology (TIR) domain"/>
    <property type="match status" value="1"/>
</dbReference>
<comment type="similarity">
    <text evidence="2">Belongs to the Toll-like receptor family.</text>
</comment>
<dbReference type="SMART" id="SM00255">
    <property type="entry name" value="TIR"/>
    <property type="match status" value="1"/>
</dbReference>
<dbReference type="InterPro" id="IPR035897">
    <property type="entry name" value="Toll_tir_struct_dom_sf"/>
</dbReference>
<keyword evidence="5 13" id="KW-0812">Transmembrane</keyword>
<dbReference type="GO" id="GO:0004888">
    <property type="term" value="F:transmembrane signaling receptor activity"/>
    <property type="evidence" value="ECO:0007669"/>
    <property type="project" value="InterPro"/>
</dbReference>
<feature type="domain" description="TIR" evidence="14">
    <location>
        <begin position="650"/>
        <end position="792"/>
    </location>
</feature>
<keyword evidence="12" id="KW-0325">Glycoprotein</keyword>
<evidence type="ECO:0000313" key="15">
    <source>
        <dbReference type="EMBL" id="ARQ14822.1"/>
    </source>
</evidence>
<dbReference type="PROSITE" id="PS51450">
    <property type="entry name" value="LRR"/>
    <property type="match status" value="1"/>
</dbReference>
<accession>A0A2H4HHV9</accession>
<evidence type="ECO:0000256" key="8">
    <source>
        <dbReference type="ARBA" id="ARBA00022859"/>
    </source>
</evidence>
<evidence type="ECO:0000256" key="12">
    <source>
        <dbReference type="ARBA" id="ARBA00023180"/>
    </source>
</evidence>
<dbReference type="EMBL" id="KY608722">
    <property type="protein sequence ID" value="ARQ14822.1"/>
    <property type="molecule type" value="mRNA"/>
</dbReference>
<dbReference type="SMART" id="SM00369">
    <property type="entry name" value="LRR_TYP"/>
    <property type="match status" value="10"/>
</dbReference>
<keyword evidence="9 13" id="KW-1133">Transmembrane helix</keyword>
<evidence type="ECO:0000256" key="1">
    <source>
        <dbReference type="ARBA" id="ARBA00004479"/>
    </source>
</evidence>
<dbReference type="InterPro" id="IPR003591">
    <property type="entry name" value="Leu-rich_rpt_typical-subtyp"/>
</dbReference>
<keyword evidence="4" id="KW-0433">Leucine-rich repeat</keyword>
<dbReference type="GO" id="GO:0045087">
    <property type="term" value="P:innate immune response"/>
    <property type="evidence" value="ECO:0007669"/>
    <property type="project" value="UniProtKB-KW"/>
</dbReference>
<dbReference type="GO" id="GO:0005886">
    <property type="term" value="C:plasma membrane"/>
    <property type="evidence" value="ECO:0007669"/>
    <property type="project" value="TreeGrafter"/>
</dbReference>
<dbReference type="InterPro" id="IPR001611">
    <property type="entry name" value="Leu-rich_rpt"/>
</dbReference>
<evidence type="ECO:0000256" key="5">
    <source>
        <dbReference type="ARBA" id="ARBA00022692"/>
    </source>
</evidence>
<keyword evidence="7" id="KW-0677">Repeat</keyword>
<dbReference type="Pfam" id="PF13855">
    <property type="entry name" value="LRR_8"/>
    <property type="match status" value="3"/>
</dbReference>
<evidence type="ECO:0000256" key="10">
    <source>
        <dbReference type="ARBA" id="ARBA00023136"/>
    </source>
</evidence>
<feature type="transmembrane region" description="Helical" evidence="13">
    <location>
        <begin position="600"/>
        <end position="620"/>
    </location>
</feature>
<dbReference type="InterPro" id="IPR017241">
    <property type="entry name" value="Toll-like_receptor"/>
</dbReference>
<proteinExistence type="evidence at transcript level"/>
<evidence type="ECO:0000256" key="13">
    <source>
        <dbReference type="SAM" id="Phobius"/>
    </source>
</evidence>
<dbReference type="PROSITE" id="PS50104">
    <property type="entry name" value="TIR"/>
    <property type="match status" value="1"/>
</dbReference>
<dbReference type="PANTHER" id="PTHR24365">
    <property type="entry name" value="TOLL-LIKE RECEPTOR"/>
    <property type="match status" value="1"/>
</dbReference>
<evidence type="ECO:0000256" key="7">
    <source>
        <dbReference type="ARBA" id="ARBA00022737"/>
    </source>
</evidence>
<comment type="subcellular location">
    <subcellularLocation>
        <location evidence="1">Membrane</location>
        <topology evidence="1">Single-pass type I membrane protein</topology>
    </subcellularLocation>
</comment>
<dbReference type="InterPro" id="IPR032675">
    <property type="entry name" value="LRR_dom_sf"/>
</dbReference>
<evidence type="ECO:0000256" key="3">
    <source>
        <dbReference type="ARBA" id="ARBA00022588"/>
    </source>
</evidence>
<dbReference type="GO" id="GO:0002224">
    <property type="term" value="P:toll-like receptor signaling pathway"/>
    <property type="evidence" value="ECO:0007669"/>
    <property type="project" value="InterPro"/>
</dbReference>
<dbReference type="SUPFAM" id="SSF52058">
    <property type="entry name" value="L domain-like"/>
    <property type="match status" value="2"/>
</dbReference>